<evidence type="ECO:0000313" key="5">
    <source>
        <dbReference type="Proteomes" id="UP001165586"/>
    </source>
</evidence>
<gene>
    <name evidence="4" type="ORF">N1032_24005</name>
</gene>
<evidence type="ECO:0000256" key="2">
    <source>
        <dbReference type="ARBA" id="ARBA00022612"/>
    </source>
</evidence>
<keyword evidence="5" id="KW-1185">Reference proteome</keyword>
<feature type="non-terminal residue" evidence="4">
    <location>
        <position position="80"/>
    </location>
</feature>
<organism evidence="4 5">
    <name type="scientific">Herbiconiux daphne</name>
    <dbReference type="NCBI Taxonomy" id="2970914"/>
    <lineage>
        <taxon>Bacteria</taxon>
        <taxon>Bacillati</taxon>
        <taxon>Actinomycetota</taxon>
        <taxon>Actinomycetes</taxon>
        <taxon>Micrococcales</taxon>
        <taxon>Microbacteriaceae</taxon>
        <taxon>Herbiconiux</taxon>
    </lineage>
</organism>
<evidence type="ECO:0000313" key="4">
    <source>
        <dbReference type="EMBL" id="MCS5736801.1"/>
    </source>
</evidence>
<keyword evidence="2" id="KW-1188">Viral release from host cell</keyword>
<dbReference type="InterPro" id="IPR020991">
    <property type="entry name" value="Connector_podovirus"/>
</dbReference>
<protein>
    <submittedName>
        <fullName evidence="4">Portal protein</fullName>
    </submittedName>
</protein>
<name>A0ABT2HA14_9MICO</name>
<dbReference type="EMBL" id="JANLCJ010000187">
    <property type="protein sequence ID" value="MCS5736801.1"/>
    <property type="molecule type" value="Genomic_DNA"/>
</dbReference>
<evidence type="ECO:0000256" key="1">
    <source>
        <dbReference type="ARBA" id="ARBA00004328"/>
    </source>
</evidence>
<accession>A0ABT2HA14</accession>
<dbReference type="Proteomes" id="UP001165586">
    <property type="component" value="Unassembled WGS sequence"/>
</dbReference>
<keyword evidence="3" id="KW-0231">Viral genome packaging</keyword>
<comment type="subcellular location">
    <subcellularLocation>
        <location evidence="1">Virion</location>
    </subcellularLocation>
</comment>
<sequence length="80" mass="8679">MATQRTGFGADGAKAIYERLKSDRNQYTTRAENNAAVTIPSLFPKDGDNASTNYTTPWQAVGARGVNNLTAKLMLALFPQ</sequence>
<proteinExistence type="predicted"/>
<dbReference type="Pfam" id="PF12236">
    <property type="entry name" value="Head-tail_con"/>
    <property type="match status" value="1"/>
</dbReference>
<evidence type="ECO:0000256" key="3">
    <source>
        <dbReference type="ARBA" id="ARBA00023219"/>
    </source>
</evidence>
<dbReference type="RefSeq" id="WP_259542963.1">
    <property type="nucleotide sequence ID" value="NZ_JANLCJ010000187.1"/>
</dbReference>
<reference evidence="4" key="1">
    <citation type="submission" date="2022-08" db="EMBL/GenBank/DDBJ databases">
        <authorList>
            <person name="Deng Y."/>
            <person name="Han X.-F."/>
            <person name="Zhang Y.-Q."/>
        </authorList>
    </citation>
    <scope>NUCLEOTIDE SEQUENCE</scope>
    <source>
        <strain evidence="4">CPCC 203386</strain>
    </source>
</reference>
<comment type="caution">
    <text evidence="4">The sequence shown here is derived from an EMBL/GenBank/DDBJ whole genome shotgun (WGS) entry which is preliminary data.</text>
</comment>